<reference evidence="1 2" key="1">
    <citation type="submission" date="2018-08" db="EMBL/GenBank/DDBJ databases">
        <title>Diversity &amp; Physiological Properties of Lignin-Decomposing Actinobacteria from Soil.</title>
        <authorList>
            <person name="Roh S.G."/>
            <person name="Kim S.B."/>
        </authorList>
    </citation>
    <scope>NUCLEOTIDE SEQUENCE [LARGE SCALE GENOMIC DNA]</scope>
    <source>
        <strain evidence="1 2">MMS17-GH009</strain>
    </source>
</reference>
<dbReference type="AlphaFoldDB" id="A0A373A379"/>
<sequence>MEKQELYDVTPPVEDRFKSPFSEANGACATFAPILSEDGRLVGIFQGDSQNPDILGVRHTLPEFVAMADGMEDIRKRFGL</sequence>
<dbReference type="EMBL" id="QVIG01000001">
    <property type="protein sequence ID" value="RGD62501.1"/>
    <property type="molecule type" value="Genomic_DNA"/>
</dbReference>
<name>A0A373A379_9ACTN</name>
<accession>A0A373A379</accession>
<proteinExistence type="predicted"/>
<dbReference type="Proteomes" id="UP000263377">
    <property type="component" value="Unassembled WGS sequence"/>
</dbReference>
<keyword evidence="2" id="KW-1185">Reference proteome</keyword>
<organism evidence="1 2">
    <name type="scientific">Kitasatospora xanthocidica</name>
    <dbReference type="NCBI Taxonomy" id="83382"/>
    <lineage>
        <taxon>Bacteria</taxon>
        <taxon>Bacillati</taxon>
        <taxon>Actinomycetota</taxon>
        <taxon>Actinomycetes</taxon>
        <taxon>Kitasatosporales</taxon>
        <taxon>Streptomycetaceae</taxon>
        <taxon>Kitasatospora</taxon>
    </lineage>
</organism>
<dbReference type="RefSeq" id="WP_117491014.1">
    <property type="nucleotide sequence ID" value="NZ_QVIG01000001.1"/>
</dbReference>
<protein>
    <submittedName>
        <fullName evidence="1">Uncharacterized protein</fullName>
    </submittedName>
</protein>
<gene>
    <name evidence="1" type="ORF">DR950_36335</name>
</gene>
<comment type="caution">
    <text evidence="1">The sequence shown here is derived from an EMBL/GenBank/DDBJ whole genome shotgun (WGS) entry which is preliminary data.</text>
</comment>
<evidence type="ECO:0000313" key="1">
    <source>
        <dbReference type="EMBL" id="RGD62501.1"/>
    </source>
</evidence>
<evidence type="ECO:0000313" key="2">
    <source>
        <dbReference type="Proteomes" id="UP000263377"/>
    </source>
</evidence>